<feature type="domain" description="F5/8 type C" evidence="3">
    <location>
        <begin position="552"/>
        <end position="699"/>
    </location>
</feature>
<feature type="transmembrane region" description="Helical" evidence="2">
    <location>
        <begin position="464"/>
        <end position="486"/>
    </location>
</feature>
<dbReference type="InterPro" id="IPR008979">
    <property type="entry name" value="Galactose-bd-like_sf"/>
</dbReference>
<feature type="region of interest" description="Disordered" evidence="1">
    <location>
        <begin position="504"/>
        <end position="583"/>
    </location>
</feature>
<evidence type="ECO:0000256" key="2">
    <source>
        <dbReference type="SAM" id="Phobius"/>
    </source>
</evidence>
<dbReference type="SMART" id="SM00231">
    <property type="entry name" value="FA58C"/>
    <property type="match status" value="1"/>
</dbReference>
<evidence type="ECO:0000313" key="4">
    <source>
        <dbReference type="EMBL" id="GGM79273.1"/>
    </source>
</evidence>
<keyword evidence="2" id="KW-1133">Transmembrane helix</keyword>
<dbReference type="SUPFAM" id="SSF49785">
    <property type="entry name" value="Galactose-binding domain-like"/>
    <property type="match status" value="1"/>
</dbReference>
<gene>
    <name evidence="4" type="ORF">GCM10007977_095990</name>
</gene>
<dbReference type="EMBL" id="BMPI01000080">
    <property type="protein sequence ID" value="GGM79273.1"/>
    <property type="molecule type" value="Genomic_DNA"/>
</dbReference>
<dbReference type="Pfam" id="PF00754">
    <property type="entry name" value="F5_F8_type_C"/>
    <property type="match status" value="1"/>
</dbReference>
<reference evidence="4" key="2">
    <citation type="submission" date="2020-09" db="EMBL/GenBank/DDBJ databases">
        <authorList>
            <person name="Sun Q."/>
            <person name="Ohkuma M."/>
        </authorList>
    </citation>
    <scope>NUCLEOTIDE SEQUENCE</scope>
    <source>
        <strain evidence="4">JCM 19831</strain>
    </source>
</reference>
<dbReference type="AlphaFoldDB" id="A0A917UCZ1"/>
<organism evidence="4 5">
    <name type="scientific">Dactylosporangium sucinum</name>
    <dbReference type="NCBI Taxonomy" id="1424081"/>
    <lineage>
        <taxon>Bacteria</taxon>
        <taxon>Bacillati</taxon>
        <taxon>Actinomycetota</taxon>
        <taxon>Actinomycetes</taxon>
        <taxon>Micromonosporales</taxon>
        <taxon>Micromonosporaceae</taxon>
        <taxon>Dactylosporangium</taxon>
    </lineage>
</organism>
<feature type="region of interest" description="Disordered" evidence="1">
    <location>
        <begin position="390"/>
        <end position="431"/>
    </location>
</feature>
<keyword evidence="5" id="KW-1185">Reference proteome</keyword>
<accession>A0A917UCZ1</accession>
<proteinExistence type="predicted"/>
<evidence type="ECO:0000256" key="1">
    <source>
        <dbReference type="SAM" id="MobiDB-lite"/>
    </source>
</evidence>
<keyword evidence="2" id="KW-0812">Transmembrane</keyword>
<dbReference type="RefSeq" id="WP_190256754.1">
    <property type="nucleotide sequence ID" value="NZ_BMPI01000080.1"/>
</dbReference>
<evidence type="ECO:0000259" key="3">
    <source>
        <dbReference type="PROSITE" id="PS50022"/>
    </source>
</evidence>
<dbReference type="InterPro" id="IPR000421">
    <property type="entry name" value="FA58C"/>
</dbReference>
<comment type="caution">
    <text evidence="4">The sequence shown here is derived from an EMBL/GenBank/DDBJ whole genome shotgun (WGS) entry which is preliminary data.</text>
</comment>
<dbReference type="PROSITE" id="PS50022">
    <property type="entry name" value="FA58C_3"/>
    <property type="match status" value="1"/>
</dbReference>
<dbReference type="Gene3D" id="2.60.120.260">
    <property type="entry name" value="Galactose-binding domain-like"/>
    <property type="match status" value="1"/>
</dbReference>
<protein>
    <recommendedName>
        <fullName evidence="3">F5/8 type C domain-containing protein</fullName>
    </recommendedName>
</protein>
<keyword evidence="2" id="KW-0472">Membrane</keyword>
<name>A0A917UCZ1_9ACTN</name>
<reference evidence="4" key="1">
    <citation type="journal article" date="2014" name="Int. J. Syst. Evol. Microbiol.">
        <title>Complete genome sequence of Corynebacterium casei LMG S-19264T (=DSM 44701T), isolated from a smear-ripened cheese.</title>
        <authorList>
            <consortium name="US DOE Joint Genome Institute (JGI-PGF)"/>
            <person name="Walter F."/>
            <person name="Albersmeier A."/>
            <person name="Kalinowski J."/>
            <person name="Ruckert C."/>
        </authorList>
    </citation>
    <scope>NUCLEOTIDE SEQUENCE</scope>
    <source>
        <strain evidence="4">JCM 19831</strain>
    </source>
</reference>
<evidence type="ECO:0000313" key="5">
    <source>
        <dbReference type="Proteomes" id="UP000642070"/>
    </source>
</evidence>
<sequence length="699" mass="69587">MEVLIGGVAVPDGWLALAVPPQAAPTAADLVEPVRAAVRTGTEGVLLLVPGDVAAGLAGPLGLPVVAPAGPVVASPSGTLFADAGFWRHTPDGRRVAEGPRWPAPAWQSAVPARTPWPSGAEVRAVPAGWALGPVPSGPAPGPAAPESALAAGASGSALGSFAAAPGSVDADLALAVAVDPDRPRLLFDPALGPEPVAAALLALPPTVRAVTDLVPLGPGQGAGRAVAAGAAARCGEPVQLVNGVPLHTPGGQIIVCCLDATHRPVWPEPAWLVRVLPDGTEEVLASSPPQPTLRPIDAATYATDQGWTVRLTGGGLHAQPPGAAPPDPAPVDGRYRVVVGVAGAPVDDLLWPPLSALFTAALTDIPAAVELAVAGEASAWGLAAARELAGRHPGHPPAATGTSTPAAGAATGPSTDPNGSPDTDPDIEQEPSARPFLAAVAVAMPREPEVLPAGVGRAGRRRLSMLVAAAIAVVVLAVAGVAAAWPDRDSGSGDAAGVVAAESADGGPQTAGAPGSSAAGSPSGRPSSARPSASGSPSPQRSASASAGPSASPPEVLDGGPDLAAGRAATESSHTDVYPARNVTDGDPMTYWESRNNAFPQWVQVDLGSATDVGRVVFRLPPSTAWPARTQRIAVLGSRDGSSFSTLSGDATYSFAPSAGNRAVVTFGRSQQRYVRLVFTANSGQPAGQLSVVEVYRA</sequence>
<feature type="compositionally biased region" description="Low complexity" evidence="1">
    <location>
        <begin position="504"/>
        <end position="555"/>
    </location>
</feature>
<feature type="compositionally biased region" description="Low complexity" evidence="1">
    <location>
        <begin position="398"/>
        <end position="416"/>
    </location>
</feature>
<dbReference type="Proteomes" id="UP000642070">
    <property type="component" value="Unassembled WGS sequence"/>
</dbReference>